<comment type="caution">
    <text evidence="2">The sequence shown here is derived from an EMBL/GenBank/DDBJ whole genome shotgun (WGS) entry which is preliminary data.</text>
</comment>
<evidence type="ECO:0000256" key="1">
    <source>
        <dbReference type="SAM" id="MobiDB-lite"/>
    </source>
</evidence>
<evidence type="ECO:0000313" key="2">
    <source>
        <dbReference type="EMBL" id="KAA0717834.1"/>
    </source>
</evidence>
<feature type="region of interest" description="Disordered" evidence="1">
    <location>
        <begin position="144"/>
        <end position="204"/>
    </location>
</feature>
<evidence type="ECO:0000313" key="3">
    <source>
        <dbReference type="Proteomes" id="UP000324632"/>
    </source>
</evidence>
<dbReference type="EMBL" id="SOYY01000008">
    <property type="protein sequence ID" value="KAA0717834.1"/>
    <property type="molecule type" value="Genomic_DNA"/>
</dbReference>
<organism evidence="2 3">
    <name type="scientific">Triplophysa tibetana</name>
    <dbReference type="NCBI Taxonomy" id="1572043"/>
    <lineage>
        <taxon>Eukaryota</taxon>
        <taxon>Metazoa</taxon>
        <taxon>Chordata</taxon>
        <taxon>Craniata</taxon>
        <taxon>Vertebrata</taxon>
        <taxon>Euteleostomi</taxon>
        <taxon>Actinopterygii</taxon>
        <taxon>Neopterygii</taxon>
        <taxon>Teleostei</taxon>
        <taxon>Ostariophysi</taxon>
        <taxon>Cypriniformes</taxon>
        <taxon>Nemacheilidae</taxon>
        <taxon>Triplophysa</taxon>
    </lineage>
</organism>
<gene>
    <name evidence="2" type="ORF">E1301_Tti001572</name>
</gene>
<sequence length="204" mass="23305">MQPLVWEQCPKCSGKLQSLCRHGQLMEGLRGICQAIPHLCHSIVFCFTSAAPFSAIWNSQCGQGARSNSSAFHAASVNTTLSRDFLAPRTTSRRAKRETHRVRSGRRRAWFSVYPVHPCSIRAFKEDARARRGKPIGLLTSARLSHCRGVGRSGERETPPRREREQAREESNGRRGKRYTTPLRAERERQTVSRNAREREREHQ</sequence>
<dbReference type="AlphaFoldDB" id="A0A5A9P5U7"/>
<name>A0A5A9P5U7_9TELE</name>
<feature type="compositionally biased region" description="Basic and acidic residues" evidence="1">
    <location>
        <begin position="153"/>
        <end position="173"/>
    </location>
</feature>
<dbReference type="Proteomes" id="UP000324632">
    <property type="component" value="Chromosome 8"/>
</dbReference>
<protein>
    <submittedName>
        <fullName evidence="2">Uncharacterized protein</fullName>
    </submittedName>
</protein>
<proteinExistence type="predicted"/>
<feature type="compositionally biased region" description="Basic and acidic residues" evidence="1">
    <location>
        <begin position="184"/>
        <end position="204"/>
    </location>
</feature>
<keyword evidence="3" id="KW-1185">Reference proteome</keyword>
<accession>A0A5A9P5U7</accession>
<reference evidence="2 3" key="1">
    <citation type="journal article" date="2019" name="Mol. Ecol. Resour.">
        <title>Chromosome-level genome assembly of Triplophysa tibetana, a fish adapted to the harsh high-altitude environment of the Tibetan Plateau.</title>
        <authorList>
            <person name="Yang X."/>
            <person name="Liu H."/>
            <person name="Ma Z."/>
            <person name="Zou Y."/>
            <person name="Zou M."/>
            <person name="Mao Y."/>
            <person name="Li X."/>
            <person name="Wang H."/>
            <person name="Chen T."/>
            <person name="Wang W."/>
            <person name="Yang R."/>
        </authorList>
    </citation>
    <scope>NUCLEOTIDE SEQUENCE [LARGE SCALE GENOMIC DNA]</scope>
    <source>
        <strain evidence="2">TTIB1903HZAU</strain>
        <tissue evidence="2">Muscle</tissue>
    </source>
</reference>